<dbReference type="PANTHER" id="PTHR33392:SF6">
    <property type="entry name" value="POLYISOPRENYL-TEICHOIC ACID--PEPTIDOGLYCAN TEICHOIC ACID TRANSFERASE TAGU"/>
    <property type="match status" value="1"/>
</dbReference>
<evidence type="ECO:0000313" key="2">
    <source>
        <dbReference type="EMBL" id="MTL94942.1"/>
    </source>
</evidence>
<dbReference type="InterPro" id="IPR050922">
    <property type="entry name" value="LytR/CpsA/Psr_CW_biosynth"/>
</dbReference>
<gene>
    <name evidence="2" type="ORF">GMA64_10415</name>
</gene>
<name>A0A6G2CFU6_9FIRM</name>
<comment type="caution">
    <text evidence="2">The sequence shown here is derived from an EMBL/GenBank/DDBJ whole genome shotgun (WGS) entry which is preliminary data.</text>
</comment>
<dbReference type="InterPro" id="IPR004474">
    <property type="entry name" value="LytR_CpsA_psr"/>
</dbReference>
<dbReference type="Gene3D" id="3.40.630.190">
    <property type="entry name" value="LCP protein"/>
    <property type="match status" value="1"/>
</dbReference>
<dbReference type="PANTHER" id="PTHR33392">
    <property type="entry name" value="POLYISOPRENYL-TEICHOIC ACID--PEPTIDOGLYCAN TEICHOIC ACID TRANSFERASE TAGU"/>
    <property type="match status" value="1"/>
</dbReference>
<dbReference type="EMBL" id="WMQV01000027">
    <property type="protein sequence ID" value="MTL94942.1"/>
    <property type="molecule type" value="Genomic_DNA"/>
</dbReference>
<dbReference type="NCBIfam" id="TIGR00350">
    <property type="entry name" value="lytR_cpsA_psr"/>
    <property type="match status" value="1"/>
</dbReference>
<proteinExistence type="inferred from homology"/>
<protein>
    <submittedName>
        <fullName evidence="2">LytR family transcriptional regulator</fullName>
    </submittedName>
</protein>
<dbReference type="RefSeq" id="WP_129821723.1">
    <property type="nucleotide sequence ID" value="NZ_RCYV01000024.1"/>
</dbReference>
<dbReference type="AlphaFoldDB" id="A0A6G2CFU6"/>
<dbReference type="Pfam" id="PF03816">
    <property type="entry name" value="LytR_cpsA_psr"/>
    <property type="match status" value="1"/>
</dbReference>
<comment type="similarity">
    <text evidence="1">Belongs to the LytR/CpsA/Psr (LCP) family.</text>
</comment>
<evidence type="ECO:0000256" key="1">
    <source>
        <dbReference type="ARBA" id="ARBA00006068"/>
    </source>
</evidence>
<reference evidence="2" key="1">
    <citation type="journal article" date="2019" name="Nat. Med.">
        <title>A library of human gut bacterial isolates paired with longitudinal multiomics data enables mechanistic microbiome research.</title>
        <authorList>
            <person name="Poyet M."/>
            <person name="Groussin M."/>
            <person name="Gibbons S.M."/>
            <person name="Avila-Pacheco J."/>
            <person name="Jiang X."/>
            <person name="Kearney S.M."/>
            <person name="Perrotta A.R."/>
            <person name="Berdy B."/>
            <person name="Zhao S."/>
            <person name="Lieberman T.D."/>
            <person name="Swanson P.K."/>
            <person name="Smith M."/>
            <person name="Roesemann S."/>
            <person name="Alexander J.E."/>
            <person name="Rich S.A."/>
            <person name="Livny J."/>
            <person name="Vlamakis H."/>
            <person name="Clish C."/>
            <person name="Bullock K."/>
            <person name="Deik A."/>
            <person name="Scott J."/>
            <person name="Pierce K.A."/>
            <person name="Xavier R.J."/>
            <person name="Alm E.J."/>
        </authorList>
    </citation>
    <scope>NUCLEOTIDE SEQUENCE</scope>
    <source>
        <strain evidence="2">BIOML-A179</strain>
    </source>
</reference>
<sequence>MKKYKRIVITLGIFLGLLVTMIVSGALYANYLFDSTLDQMVVTQPIQKEEASISQAVIEKEEETSVTNIAVFGLDRNGDGSNGRSDAMKVLSLDTKNKTAKVTSLQRDTLIYIPGEIQDFDKLNHAYAYGGAKLAMQTINYNFDLDLTRYVTFDFDAIEFIIDSIGGVDIEVLSKEISSIPGVTQSGIQTLSGSQALSYMRIRYADSDYVRMSRQTTVMKAIFAKLKETSYTKLLTLLNESLPFIETNLTKEEILNLGMEALKVDFNQIEQYQIPQNGYEDINHSVSYKGYSPLYVLNSYGTVVKQLHEGIYGDSEYEPSTTVLELEASIYEKFGYVEN</sequence>
<accession>A0A6G2CFU6</accession>
<organism evidence="2">
    <name type="scientific">Turicibacter sanguinis</name>
    <dbReference type="NCBI Taxonomy" id="154288"/>
    <lineage>
        <taxon>Bacteria</taxon>
        <taxon>Bacillati</taxon>
        <taxon>Bacillota</taxon>
        <taxon>Erysipelotrichia</taxon>
        <taxon>Erysipelotrichales</taxon>
        <taxon>Turicibacteraceae</taxon>
        <taxon>Turicibacter</taxon>
    </lineage>
</organism>